<feature type="region of interest" description="Disordered" evidence="1">
    <location>
        <begin position="80"/>
        <end position="174"/>
    </location>
</feature>
<sequence length="348" mass="38624">MRLGRKKLTIFSFCFGTVGGPNSFPATAVFLYNFVSLTHEKTRDFGGQRTARHLHTGLQAGRANGDRTLAAVGDVRRLAPLLPEQPETRHRRFTAAAGTKASPARRQPPRPARRPPPPRARSPRPRPRPRHAPPAGAHHRRGRLLARRGEGGVRQARPAPRRARRPGRRPRHGVLRAVHDLAAELRPAVEGAARHRGRARLLPAKPRGGARRPRAQGAEPGGLRPRPRRAGGGRRPGRVRRRAQPHVKRFLLHRRRRRGRRVGPGATAARGGHRRGDREAQRLGPSPFPPAARPARMAPLDRPALRGDLSCSGWHNRPPAGRGLLVRGHARRFPRRAPRAPVRRQGRS</sequence>
<name>A0A8T0RIA6_PANVG</name>
<dbReference type="AlphaFoldDB" id="A0A8T0RIA6"/>
<evidence type="ECO:0000313" key="2">
    <source>
        <dbReference type="EMBL" id="KAG2584399.1"/>
    </source>
</evidence>
<feature type="compositionally biased region" description="Basic residues" evidence="1">
    <location>
        <begin position="121"/>
        <end position="146"/>
    </location>
</feature>
<protein>
    <submittedName>
        <fullName evidence="2">Uncharacterized protein</fullName>
    </submittedName>
</protein>
<feature type="region of interest" description="Disordered" evidence="1">
    <location>
        <begin position="189"/>
        <end position="348"/>
    </location>
</feature>
<feature type="compositionally biased region" description="Basic residues" evidence="1">
    <location>
        <begin position="159"/>
        <end position="174"/>
    </location>
</feature>
<gene>
    <name evidence="2" type="ORF">PVAP13_6KG298400</name>
</gene>
<feature type="compositionally biased region" description="Low complexity" evidence="1">
    <location>
        <begin position="293"/>
        <end position="302"/>
    </location>
</feature>
<feature type="compositionally biased region" description="Basic residues" evidence="1">
    <location>
        <begin position="225"/>
        <end position="261"/>
    </location>
</feature>
<reference evidence="2" key="1">
    <citation type="submission" date="2020-05" db="EMBL/GenBank/DDBJ databases">
        <title>WGS assembly of Panicum virgatum.</title>
        <authorList>
            <person name="Lovell J.T."/>
            <person name="Jenkins J."/>
            <person name="Shu S."/>
            <person name="Juenger T.E."/>
            <person name="Schmutz J."/>
        </authorList>
    </citation>
    <scope>NUCLEOTIDE SEQUENCE</scope>
    <source>
        <strain evidence="2">AP13</strain>
    </source>
</reference>
<proteinExistence type="predicted"/>
<evidence type="ECO:0000313" key="3">
    <source>
        <dbReference type="Proteomes" id="UP000823388"/>
    </source>
</evidence>
<feature type="compositionally biased region" description="Basic residues" evidence="1">
    <location>
        <begin position="328"/>
        <end position="348"/>
    </location>
</feature>
<accession>A0A8T0RIA6</accession>
<comment type="caution">
    <text evidence="2">The sequence shown here is derived from an EMBL/GenBank/DDBJ whole genome shotgun (WGS) entry which is preliminary data.</text>
</comment>
<organism evidence="2 3">
    <name type="scientific">Panicum virgatum</name>
    <name type="common">Blackwell switchgrass</name>
    <dbReference type="NCBI Taxonomy" id="38727"/>
    <lineage>
        <taxon>Eukaryota</taxon>
        <taxon>Viridiplantae</taxon>
        <taxon>Streptophyta</taxon>
        <taxon>Embryophyta</taxon>
        <taxon>Tracheophyta</taxon>
        <taxon>Spermatophyta</taxon>
        <taxon>Magnoliopsida</taxon>
        <taxon>Liliopsida</taxon>
        <taxon>Poales</taxon>
        <taxon>Poaceae</taxon>
        <taxon>PACMAD clade</taxon>
        <taxon>Panicoideae</taxon>
        <taxon>Panicodae</taxon>
        <taxon>Paniceae</taxon>
        <taxon>Panicinae</taxon>
        <taxon>Panicum</taxon>
        <taxon>Panicum sect. Hiantes</taxon>
    </lineage>
</organism>
<dbReference type="EMBL" id="CM029047">
    <property type="protein sequence ID" value="KAG2584399.1"/>
    <property type="molecule type" value="Genomic_DNA"/>
</dbReference>
<dbReference type="Proteomes" id="UP000823388">
    <property type="component" value="Chromosome 6K"/>
</dbReference>
<evidence type="ECO:0000256" key="1">
    <source>
        <dbReference type="SAM" id="MobiDB-lite"/>
    </source>
</evidence>
<keyword evidence="3" id="KW-1185">Reference proteome</keyword>
<feature type="compositionally biased region" description="Low complexity" evidence="1">
    <location>
        <begin position="215"/>
        <end position="224"/>
    </location>
</feature>